<keyword evidence="6" id="KW-1185">Reference proteome</keyword>
<dbReference type="PROSITE" id="PS00211">
    <property type="entry name" value="ABC_TRANSPORTER_1"/>
    <property type="match status" value="1"/>
</dbReference>
<dbReference type="InterPro" id="IPR003593">
    <property type="entry name" value="AAA+_ATPase"/>
</dbReference>
<proteinExistence type="predicted"/>
<accession>A0A417ZEX0</accession>
<evidence type="ECO:0000256" key="1">
    <source>
        <dbReference type="ARBA" id="ARBA00022448"/>
    </source>
</evidence>
<protein>
    <submittedName>
        <fullName evidence="5">ABC transporter ATP-binding protein</fullName>
    </submittedName>
</protein>
<dbReference type="Proteomes" id="UP000284109">
    <property type="component" value="Unassembled WGS sequence"/>
</dbReference>
<dbReference type="SUPFAM" id="SSF52540">
    <property type="entry name" value="P-loop containing nucleoside triphosphate hydrolases"/>
    <property type="match status" value="1"/>
</dbReference>
<keyword evidence="1" id="KW-0813">Transport</keyword>
<evidence type="ECO:0000259" key="4">
    <source>
        <dbReference type="PROSITE" id="PS50893"/>
    </source>
</evidence>
<dbReference type="InterPro" id="IPR017871">
    <property type="entry name" value="ABC_transporter-like_CS"/>
</dbReference>
<dbReference type="InterPro" id="IPR003439">
    <property type="entry name" value="ABC_transporter-like_ATP-bd"/>
</dbReference>
<evidence type="ECO:0000313" key="6">
    <source>
        <dbReference type="Proteomes" id="UP000284109"/>
    </source>
</evidence>
<gene>
    <name evidence="5" type="ORF">DS831_06510</name>
</gene>
<dbReference type="RefSeq" id="WP_118901644.1">
    <property type="nucleotide sequence ID" value="NZ_QOCR01000004.1"/>
</dbReference>
<dbReference type="AlphaFoldDB" id="A0A417ZEX0"/>
<dbReference type="Pfam" id="PF00005">
    <property type="entry name" value="ABC_tran"/>
    <property type="match status" value="1"/>
</dbReference>
<dbReference type="PROSITE" id="PS50893">
    <property type="entry name" value="ABC_TRANSPORTER_2"/>
    <property type="match status" value="1"/>
</dbReference>
<dbReference type="Gene3D" id="3.40.50.300">
    <property type="entry name" value="P-loop containing nucleotide triphosphate hydrolases"/>
    <property type="match status" value="1"/>
</dbReference>
<dbReference type="SMART" id="SM00382">
    <property type="entry name" value="AAA"/>
    <property type="match status" value="1"/>
</dbReference>
<evidence type="ECO:0000256" key="3">
    <source>
        <dbReference type="ARBA" id="ARBA00022840"/>
    </source>
</evidence>
<dbReference type="InterPro" id="IPR050763">
    <property type="entry name" value="ABC_transporter_ATP-binding"/>
</dbReference>
<organism evidence="5 6">
    <name type="scientific">Bombilactobacillus bombi</name>
    <dbReference type="NCBI Taxonomy" id="1303590"/>
    <lineage>
        <taxon>Bacteria</taxon>
        <taxon>Bacillati</taxon>
        <taxon>Bacillota</taxon>
        <taxon>Bacilli</taxon>
        <taxon>Lactobacillales</taxon>
        <taxon>Lactobacillaceae</taxon>
        <taxon>Bombilactobacillus</taxon>
    </lineage>
</organism>
<dbReference type="OrthoDB" id="9805856at2"/>
<reference evidence="5 6" key="1">
    <citation type="submission" date="2018-07" db="EMBL/GenBank/DDBJ databases">
        <title>Genome sequences of six Lactobacillus spp. isolated from bumble bee guts.</title>
        <authorList>
            <person name="Motta E.V.S."/>
            <person name="Moran N.A."/>
        </authorList>
    </citation>
    <scope>NUCLEOTIDE SEQUENCE [LARGE SCALE GENOMIC DNA]</scope>
    <source>
        <strain evidence="5 6">BI-1.1</strain>
    </source>
</reference>
<evidence type="ECO:0000256" key="2">
    <source>
        <dbReference type="ARBA" id="ARBA00022741"/>
    </source>
</evidence>
<keyword evidence="2" id="KW-0547">Nucleotide-binding</keyword>
<keyword evidence="3 5" id="KW-0067">ATP-binding</keyword>
<dbReference type="EMBL" id="QOCR01000004">
    <property type="protein sequence ID" value="RHW49812.1"/>
    <property type="molecule type" value="Genomic_DNA"/>
</dbReference>
<dbReference type="GO" id="GO:0005524">
    <property type="term" value="F:ATP binding"/>
    <property type="evidence" value="ECO:0007669"/>
    <property type="project" value="UniProtKB-KW"/>
</dbReference>
<comment type="caution">
    <text evidence="5">The sequence shown here is derived from an EMBL/GenBank/DDBJ whole genome shotgun (WGS) entry which is preliminary data.</text>
</comment>
<dbReference type="PANTHER" id="PTHR42711">
    <property type="entry name" value="ABC TRANSPORTER ATP-BINDING PROTEIN"/>
    <property type="match status" value="1"/>
</dbReference>
<dbReference type="InterPro" id="IPR027417">
    <property type="entry name" value="P-loop_NTPase"/>
</dbReference>
<feature type="domain" description="ABC transporter" evidence="4">
    <location>
        <begin position="2"/>
        <end position="217"/>
    </location>
</feature>
<evidence type="ECO:0000313" key="5">
    <source>
        <dbReference type="EMBL" id="RHW49812.1"/>
    </source>
</evidence>
<dbReference type="GO" id="GO:0016887">
    <property type="term" value="F:ATP hydrolysis activity"/>
    <property type="evidence" value="ECO:0007669"/>
    <property type="project" value="InterPro"/>
</dbReference>
<name>A0A417ZEX0_9LACO</name>
<dbReference type="PANTHER" id="PTHR42711:SF17">
    <property type="entry name" value="ABC TRANSPORTER ATP-BINDING PROTEIN"/>
    <property type="match status" value="1"/>
</dbReference>
<sequence length="225" mass="25529">MLKIKNIHKTFKENSILKGVSFNIEKKDNIALLGNNGAGKSTLIRIISGEINPDIGLIETNLNFSADVGIMPQDDILISDLTVEEIVTLKLSMCRVKNNNYMKWIEEVNLEQQAKNFIDSLSGGQKRRLSLLLSILNNPSMVFLDEPTTGMDLASVDNFWKLMKEKNFTSVIITHDFNQIDNFFDRILILNEGIIASDITVDEIHSYGETVEEYYRRTVQGEAIR</sequence>